<dbReference type="Proteomes" id="UP000187209">
    <property type="component" value="Unassembled WGS sequence"/>
</dbReference>
<gene>
    <name evidence="1" type="ORF">SteCoe_18292</name>
</gene>
<keyword evidence="2" id="KW-1185">Reference proteome</keyword>
<protein>
    <submittedName>
        <fullName evidence="1">Uncharacterized protein</fullName>
    </submittedName>
</protein>
<proteinExistence type="predicted"/>
<organism evidence="1 2">
    <name type="scientific">Stentor coeruleus</name>
    <dbReference type="NCBI Taxonomy" id="5963"/>
    <lineage>
        <taxon>Eukaryota</taxon>
        <taxon>Sar</taxon>
        <taxon>Alveolata</taxon>
        <taxon>Ciliophora</taxon>
        <taxon>Postciliodesmatophora</taxon>
        <taxon>Heterotrichea</taxon>
        <taxon>Heterotrichida</taxon>
        <taxon>Stentoridae</taxon>
        <taxon>Stentor</taxon>
    </lineage>
</organism>
<reference evidence="1 2" key="1">
    <citation type="submission" date="2016-11" db="EMBL/GenBank/DDBJ databases">
        <title>The macronuclear genome of Stentor coeruleus: a giant cell with tiny introns.</title>
        <authorList>
            <person name="Slabodnick M."/>
            <person name="Ruby J.G."/>
            <person name="Reiff S.B."/>
            <person name="Swart E.C."/>
            <person name="Gosai S."/>
            <person name="Prabakaran S."/>
            <person name="Witkowska E."/>
            <person name="Larue G.E."/>
            <person name="Fisher S."/>
            <person name="Freeman R.M."/>
            <person name="Gunawardena J."/>
            <person name="Chu W."/>
            <person name="Stover N.A."/>
            <person name="Gregory B.D."/>
            <person name="Nowacki M."/>
            <person name="Derisi J."/>
            <person name="Roy S.W."/>
            <person name="Marshall W.F."/>
            <person name="Sood P."/>
        </authorList>
    </citation>
    <scope>NUCLEOTIDE SEQUENCE [LARGE SCALE GENOMIC DNA]</scope>
    <source>
        <strain evidence="1">WM001</strain>
    </source>
</reference>
<name>A0A1R2BWY3_9CILI</name>
<sequence>MLPEIKKTWHLHEYRPPPTCLFLTKYAASTKEVRKCFFEEEAKKYADNDPGKTINLENEFKRNWFKNSGNFSKLEKQTMTQKIMKISPASPGPGQYFQEDKTKKNSIVAESGKFGKGHRGCFLDNTEALSQDVPSCWKYSIDNKKKKFSNPWYHKPYHISPPKKNLPGPGQNYENIEKALDTQILRSSQSFVIPKAKKIYFTQTMIKNKEGIPGVSLYVGASEHNTISKNAEKNTFTKEMQELIRKNNKIIRFSEVEGKAKAWVPGPGAYDVLPKPRVFNK</sequence>
<evidence type="ECO:0000313" key="1">
    <source>
        <dbReference type="EMBL" id="OMJ81298.1"/>
    </source>
</evidence>
<accession>A0A1R2BWY3</accession>
<comment type="caution">
    <text evidence="1">The sequence shown here is derived from an EMBL/GenBank/DDBJ whole genome shotgun (WGS) entry which is preliminary data.</text>
</comment>
<dbReference type="AlphaFoldDB" id="A0A1R2BWY3"/>
<dbReference type="EMBL" id="MPUH01000386">
    <property type="protein sequence ID" value="OMJ81298.1"/>
    <property type="molecule type" value="Genomic_DNA"/>
</dbReference>
<evidence type="ECO:0000313" key="2">
    <source>
        <dbReference type="Proteomes" id="UP000187209"/>
    </source>
</evidence>
<dbReference type="Pfam" id="PF07004">
    <property type="entry name" value="SHIPPO-rpt"/>
    <property type="match status" value="2"/>
</dbReference>
<dbReference type="InterPro" id="IPR010736">
    <property type="entry name" value="SHIPPO-rpt"/>
</dbReference>